<dbReference type="Gene3D" id="2.40.50.140">
    <property type="entry name" value="Nucleic acid-binding proteins"/>
    <property type="match status" value="1"/>
</dbReference>
<evidence type="ECO:0000256" key="2">
    <source>
        <dbReference type="ARBA" id="ARBA00022490"/>
    </source>
</evidence>
<dbReference type="CDD" id="cd04458">
    <property type="entry name" value="CSP_CDS"/>
    <property type="match status" value="1"/>
</dbReference>
<reference evidence="4 5" key="1">
    <citation type="submission" date="2016-10" db="EMBL/GenBank/DDBJ databases">
        <authorList>
            <person name="de Groot N.N."/>
        </authorList>
    </citation>
    <scope>NUCLEOTIDE SEQUENCE [LARGE SCALE GENOMIC DNA]</scope>
    <source>
        <strain evidence="4 5">DSM 24956</strain>
    </source>
</reference>
<evidence type="ECO:0000313" key="4">
    <source>
        <dbReference type="EMBL" id="SDW92062.1"/>
    </source>
</evidence>
<dbReference type="AlphaFoldDB" id="A0A1H2XGM4"/>
<dbReference type="InterPro" id="IPR011129">
    <property type="entry name" value="CSD"/>
</dbReference>
<accession>A0A1H2XGM4</accession>
<proteinExistence type="predicted"/>
<keyword evidence="2" id="KW-0963">Cytoplasm</keyword>
<dbReference type="InterPro" id="IPR012156">
    <property type="entry name" value="Cold_shock_CspA"/>
</dbReference>
<dbReference type="PRINTS" id="PR00050">
    <property type="entry name" value="COLDSHOCK"/>
</dbReference>
<dbReference type="InterPro" id="IPR002059">
    <property type="entry name" value="CSP_DNA-bd"/>
</dbReference>
<dbReference type="PIRSF" id="PIRSF002599">
    <property type="entry name" value="Cold_shock_A"/>
    <property type="match status" value="1"/>
</dbReference>
<gene>
    <name evidence="4" type="ORF">SAMN05444411_102464</name>
</gene>
<dbReference type="RefSeq" id="WP_090121583.1">
    <property type="nucleotide sequence ID" value="NZ_FNNJ01000002.1"/>
</dbReference>
<dbReference type="InterPro" id="IPR050181">
    <property type="entry name" value="Cold_shock_domain"/>
</dbReference>
<comment type="subcellular location">
    <subcellularLocation>
        <location evidence="1">Cytoplasm</location>
    </subcellularLocation>
</comment>
<dbReference type="PROSITE" id="PS51857">
    <property type="entry name" value="CSD_2"/>
    <property type="match status" value="1"/>
</dbReference>
<feature type="domain" description="CSD" evidence="3">
    <location>
        <begin position="1"/>
        <end position="62"/>
    </location>
</feature>
<protein>
    <submittedName>
        <fullName evidence="4">Cold-shock DNA-binding protein family</fullName>
    </submittedName>
</protein>
<organism evidence="4 5">
    <name type="scientific">Lutibacter oricola</name>
    <dbReference type="NCBI Taxonomy" id="762486"/>
    <lineage>
        <taxon>Bacteria</taxon>
        <taxon>Pseudomonadati</taxon>
        <taxon>Bacteroidota</taxon>
        <taxon>Flavobacteriia</taxon>
        <taxon>Flavobacteriales</taxon>
        <taxon>Flavobacteriaceae</taxon>
        <taxon>Lutibacter</taxon>
    </lineage>
</organism>
<keyword evidence="4" id="KW-0238">DNA-binding</keyword>
<evidence type="ECO:0000259" key="3">
    <source>
        <dbReference type="PROSITE" id="PS51857"/>
    </source>
</evidence>
<dbReference type="SMART" id="SM00357">
    <property type="entry name" value="CSP"/>
    <property type="match status" value="1"/>
</dbReference>
<dbReference type="GO" id="GO:0005829">
    <property type="term" value="C:cytosol"/>
    <property type="evidence" value="ECO:0007669"/>
    <property type="project" value="UniProtKB-ARBA"/>
</dbReference>
<dbReference type="PANTHER" id="PTHR11544">
    <property type="entry name" value="COLD SHOCK DOMAIN CONTAINING PROTEINS"/>
    <property type="match status" value="1"/>
</dbReference>
<sequence length="63" mass="7029">MSKGTVKFFNETKGFGFITEEGVSKDHFVHISGLIDEIREGDEVEFELQEGKKGLNAVNVKVI</sequence>
<evidence type="ECO:0000256" key="1">
    <source>
        <dbReference type="ARBA" id="ARBA00004496"/>
    </source>
</evidence>
<name>A0A1H2XGM4_9FLAO</name>
<keyword evidence="5" id="KW-1185">Reference proteome</keyword>
<dbReference type="EMBL" id="FNNJ01000002">
    <property type="protein sequence ID" value="SDW92062.1"/>
    <property type="molecule type" value="Genomic_DNA"/>
</dbReference>
<dbReference type="InterPro" id="IPR012340">
    <property type="entry name" value="NA-bd_OB-fold"/>
</dbReference>
<dbReference type="Proteomes" id="UP000199595">
    <property type="component" value="Unassembled WGS sequence"/>
</dbReference>
<evidence type="ECO:0000313" key="5">
    <source>
        <dbReference type="Proteomes" id="UP000199595"/>
    </source>
</evidence>
<dbReference type="SUPFAM" id="SSF50249">
    <property type="entry name" value="Nucleic acid-binding proteins"/>
    <property type="match status" value="1"/>
</dbReference>
<dbReference type="OrthoDB" id="9805039at2"/>
<dbReference type="GO" id="GO:0003677">
    <property type="term" value="F:DNA binding"/>
    <property type="evidence" value="ECO:0007669"/>
    <property type="project" value="UniProtKB-KW"/>
</dbReference>
<dbReference type="Pfam" id="PF00313">
    <property type="entry name" value="CSD"/>
    <property type="match status" value="1"/>
</dbReference>
<dbReference type="STRING" id="762486.SAMN05444411_102464"/>